<dbReference type="InterPro" id="IPR036041">
    <property type="entry name" value="Ribosome-inact_prot_sf"/>
</dbReference>
<comment type="similarity">
    <text evidence="2">Belongs to the ribosome-inactivating protein family. Type 1 RIP subfamily.</text>
</comment>
<evidence type="ECO:0000256" key="5">
    <source>
        <dbReference type="ARBA" id="ARBA00022801"/>
    </source>
</evidence>
<evidence type="ECO:0000256" key="3">
    <source>
        <dbReference type="ARBA" id="ARBA00012001"/>
    </source>
</evidence>
<reference evidence="9 10" key="1">
    <citation type="journal article" date="2010" name="Nature">
        <title>Genome sequencing and analysis of the model grass Brachypodium distachyon.</title>
        <authorList>
            <consortium name="International Brachypodium Initiative"/>
        </authorList>
    </citation>
    <scope>NUCLEOTIDE SEQUENCE [LARGE SCALE GENOMIC DNA]</scope>
    <source>
        <strain evidence="9 10">Bd21</strain>
    </source>
</reference>
<evidence type="ECO:0000256" key="4">
    <source>
        <dbReference type="ARBA" id="ARBA00022656"/>
    </source>
</evidence>
<protein>
    <recommendedName>
        <fullName evidence="3 8">rRNA N-glycosylase</fullName>
        <ecNumber evidence="3 8">3.2.2.22</ecNumber>
    </recommendedName>
</protein>
<dbReference type="Proteomes" id="UP000008810">
    <property type="component" value="Chromosome 4"/>
</dbReference>
<keyword evidence="5 8" id="KW-0378">Hydrolase</keyword>
<keyword evidence="6 8" id="KW-0611">Plant defense</keyword>
<dbReference type="GO" id="GO:0030598">
    <property type="term" value="F:rRNA N-glycosylase activity"/>
    <property type="evidence" value="ECO:0007669"/>
    <property type="project" value="UniProtKB-EC"/>
</dbReference>
<gene>
    <name evidence="9" type="ORF">BRADI_4g41501v3</name>
</gene>
<dbReference type="EMBL" id="CM000883">
    <property type="protein sequence ID" value="PNT65379.1"/>
    <property type="molecule type" value="Genomic_DNA"/>
</dbReference>
<evidence type="ECO:0000313" key="11">
    <source>
        <dbReference type="Proteomes" id="UP000008810"/>
    </source>
</evidence>
<dbReference type="GO" id="GO:0090729">
    <property type="term" value="F:toxin activity"/>
    <property type="evidence" value="ECO:0007669"/>
    <property type="project" value="UniProtKB-KW"/>
</dbReference>
<dbReference type="EC" id="3.2.2.22" evidence="3 8"/>
<dbReference type="GO" id="GO:0017148">
    <property type="term" value="P:negative regulation of translation"/>
    <property type="evidence" value="ECO:0007669"/>
    <property type="project" value="UniProtKB-KW"/>
</dbReference>
<dbReference type="InterPro" id="IPR001574">
    <property type="entry name" value="Ribosome_inactivat_prot"/>
</dbReference>
<keyword evidence="7 8" id="KW-0652">Protein synthesis inhibitor</keyword>
<dbReference type="AlphaFoldDB" id="A0A2K2CTM7"/>
<organism evidence="9">
    <name type="scientific">Brachypodium distachyon</name>
    <name type="common">Purple false brome</name>
    <name type="synonym">Trachynia distachya</name>
    <dbReference type="NCBI Taxonomy" id="15368"/>
    <lineage>
        <taxon>Eukaryota</taxon>
        <taxon>Viridiplantae</taxon>
        <taxon>Streptophyta</taxon>
        <taxon>Embryophyta</taxon>
        <taxon>Tracheophyta</taxon>
        <taxon>Spermatophyta</taxon>
        <taxon>Magnoliopsida</taxon>
        <taxon>Liliopsida</taxon>
        <taxon>Poales</taxon>
        <taxon>Poaceae</taxon>
        <taxon>BOP clade</taxon>
        <taxon>Pooideae</taxon>
        <taxon>Stipodae</taxon>
        <taxon>Brachypodieae</taxon>
        <taxon>Brachypodium</taxon>
    </lineage>
</organism>
<accession>A0A2K2CTM7</accession>
<proteinExistence type="inferred from homology"/>
<reference evidence="10" key="3">
    <citation type="submission" date="2018-08" db="UniProtKB">
        <authorList>
            <consortium name="EnsemblPlants"/>
        </authorList>
    </citation>
    <scope>IDENTIFICATION</scope>
    <source>
        <strain evidence="10">cv. Bd21</strain>
    </source>
</reference>
<dbReference type="Gene3D" id="3.40.420.10">
    <property type="entry name" value="Ricin (A subunit), domain 1"/>
    <property type="match status" value="1"/>
</dbReference>
<dbReference type="InterPro" id="IPR016138">
    <property type="entry name" value="Ribosome_inactivat_prot_sub1"/>
</dbReference>
<dbReference type="Gramene" id="PNT65379">
    <property type="protein sequence ID" value="PNT65379"/>
    <property type="gene ID" value="BRADI_4g41501v3"/>
</dbReference>
<dbReference type="EnsemblPlants" id="PNT65379">
    <property type="protein sequence ID" value="PNT65379"/>
    <property type="gene ID" value="BRADI_4g41501v3"/>
</dbReference>
<dbReference type="Pfam" id="PF00161">
    <property type="entry name" value="RIP"/>
    <property type="match status" value="1"/>
</dbReference>
<evidence type="ECO:0000313" key="10">
    <source>
        <dbReference type="EnsemblPlants" id="PNT65378"/>
    </source>
</evidence>
<evidence type="ECO:0000256" key="1">
    <source>
        <dbReference type="ARBA" id="ARBA00000237"/>
    </source>
</evidence>
<evidence type="ECO:0000256" key="7">
    <source>
        <dbReference type="ARBA" id="ARBA00023193"/>
    </source>
</evidence>
<dbReference type="EMBL" id="CM000883">
    <property type="protein sequence ID" value="PNT65378.1"/>
    <property type="molecule type" value="Genomic_DNA"/>
</dbReference>
<comment type="catalytic activity">
    <reaction evidence="1 8">
        <text>Endohydrolysis of the N-glycosidic bond at one specific adenosine on the 28S rRNA.</text>
        <dbReference type="EC" id="3.2.2.22"/>
    </reaction>
</comment>
<evidence type="ECO:0000256" key="6">
    <source>
        <dbReference type="ARBA" id="ARBA00022821"/>
    </source>
</evidence>
<sequence length="166" mass="19263">MFFDDVNIPDGVQRQSLGLTSSYLKMLKGDERDHLRIGKPIIENAYHTLVDYNANLNLKDRRMRSQRKGLAQMVMMLCEPTRINPILELMCQLMNSEVSVPVPPNLWELAKNWSTLSRFSLHCKEMEEDGTGLDPKMIAEVSIYEVNSREDVLRVLRLILRQDQEN</sequence>
<reference evidence="9" key="2">
    <citation type="submission" date="2017-06" db="EMBL/GenBank/DDBJ databases">
        <title>WGS assembly of Brachypodium distachyon.</title>
        <authorList>
            <consortium name="The International Brachypodium Initiative"/>
            <person name="Lucas S."/>
            <person name="Harmon-Smith M."/>
            <person name="Lail K."/>
            <person name="Tice H."/>
            <person name="Grimwood J."/>
            <person name="Bruce D."/>
            <person name="Barry K."/>
            <person name="Shu S."/>
            <person name="Lindquist E."/>
            <person name="Wang M."/>
            <person name="Pitluck S."/>
            <person name="Vogel J.P."/>
            <person name="Garvin D.F."/>
            <person name="Mockler T.C."/>
            <person name="Schmutz J."/>
            <person name="Rokhsar D."/>
            <person name="Bevan M.W."/>
        </authorList>
    </citation>
    <scope>NUCLEOTIDE SEQUENCE</scope>
    <source>
        <strain evidence="9">Bd21</strain>
    </source>
</reference>
<dbReference type="Gramene" id="PNT65378">
    <property type="protein sequence ID" value="PNT65378"/>
    <property type="gene ID" value="BRADI_4g41501v3"/>
</dbReference>
<dbReference type="PANTHER" id="PTHR33453:SF9">
    <property type="entry name" value="ALBUMIN B-32"/>
    <property type="match status" value="1"/>
</dbReference>
<name>A0A2K2CTM7_BRADI</name>
<keyword evidence="4 8" id="KW-0800">Toxin</keyword>
<evidence type="ECO:0000256" key="2">
    <source>
        <dbReference type="ARBA" id="ARBA00008544"/>
    </source>
</evidence>
<dbReference type="SUPFAM" id="SSF56371">
    <property type="entry name" value="Ribosome inactivating proteins (RIP)"/>
    <property type="match status" value="1"/>
</dbReference>
<dbReference type="EnsemblPlants" id="PNT65378">
    <property type="protein sequence ID" value="PNT65378"/>
    <property type="gene ID" value="BRADI_4g41501v3"/>
</dbReference>
<dbReference type="PANTHER" id="PTHR33453">
    <property type="match status" value="1"/>
</dbReference>
<dbReference type="GO" id="GO:0006952">
    <property type="term" value="P:defense response"/>
    <property type="evidence" value="ECO:0007669"/>
    <property type="project" value="UniProtKB-KW"/>
</dbReference>
<dbReference type="FunCoup" id="A0A2K2CTM7">
    <property type="interactions" value="258"/>
</dbReference>
<dbReference type="InParanoid" id="A0A2K2CTM7"/>
<keyword evidence="11" id="KW-1185">Reference proteome</keyword>
<evidence type="ECO:0000256" key="8">
    <source>
        <dbReference type="RuleBase" id="RU004915"/>
    </source>
</evidence>
<evidence type="ECO:0000313" key="9">
    <source>
        <dbReference type="EMBL" id="PNT65378.1"/>
    </source>
</evidence>